<dbReference type="Proteomes" id="UP000308267">
    <property type="component" value="Unassembled WGS sequence"/>
</dbReference>
<dbReference type="GO" id="GO:0005737">
    <property type="term" value="C:cytoplasm"/>
    <property type="evidence" value="ECO:0007669"/>
    <property type="project" value="TreeGrafter"/>
</dbReference>
<dbReference type="SMART" id="SM00249">
    <property type="entry name" value="PHD"/>
    <property type="match status" value="1"/>
</dbReference>
<dbReference type="InterPro" id="IPR013083">
    <property type="entry name" value="Znf_RING/FYVE/PHD"/>
</dbReference>
<dbReference type="InterPro" id="IPR003126">
    <property type="entry name" value="Znf_UBR"/>
</dbReference>
<feature type="domain" description="UBR-type" evidence="5">
    <location>
        <begin position="75"/>
        <end position="147"/>
    </location>
</feature>
<evidence type="ECO:0000256" key="2">
    <source>
        <dbReference type="ARBA" id="ARBA00022771"/>
    </source>
</evidence>
<dbReference type="GO" id="GO:0008270">
    <property type="term" value="F:zinc ion binding"/>
    <property type="evidence" value="ECO:0007669"/>
    <property type="project" value="UniProtKB-KW"/>
</dbReference>
<dbReference type="PROSITE" id="PS51157">
    <property type="entry name" value="ZF_UBR"/>
    <property type="match status" value="1"/>
</dbReference>
<dbReference type="PANTHER" id="PTHR13513">
    <property type="entry name" value="E3 UBIQUITIN-PROTEIN LIGASE UBR7"/>
    <property type="match status" value="1"/>
</dbReference>
<evidence type="ECO:0000313" key="6">
    <source>
        <dbReference type="EMBL" id="TGZ69874.1"/>
    </source>
</evidence>
<dbReference type="PANTHER" id="PTHR13513:SF9">
    <property type="entry name" value="E3 UBIQUITIN-PROTEIN LIGASE UBR7-RELATED"/>
    <property type="match status" value="1"/>
</dbReference>
<dbReference type="CDD" id="cd19677">
    <property type="entry name" value="UBR-box_UBR7"/>
    <property type="match status" value="1"/>
</dbReference>
<organism evidence="6 7">
    <name type="scientific">Opisthorchis felineus</name>
    <dbReference type="NCBI Taxonomy" id="147828"/>
    <lineage>
        <taxon>Eukaryota</taxon>
        <taxon>Metazoa</taxon>
        <taxon>Spiralia</taxon>
        <taxon>Lophotrochozoa</taxon>
        <taxon>Platyhelminthes</taxon>
        <taxon>Trematoda</taxon>
        <taxon>Digenea</taxon>
        <taxon>Opisthorchiida</taxon>
        <taxon>Opisthorchiata</taxon>
        <taxon>Opisthorchiidae</taxon>
        <taxon>Opisthorchis</taxon>
    </lineage>
</organism>
<keyword evidence="1" id="KW-0479">Metal-binding</keyword>
<dbReference type="InterPro" id="IPR040204">
    <property type="entry name" value="UBR7"/>
</dbReference>
<proteinExistence type="predicted"/>
<keyword evidence="7" id="KW-1185">Reference proteome</keyword>
<dbReference type="InterPro" id="IPR011011">
    <property type="entry name" value="Znf_FYVE_PHD"/>
</dbReference>
<keyword evidence="3" id="KW-0862">Zinc</keyword>
<dbReference type="Pfam" id="PF02207">
    <property type="entry name" value="zf-UBR"/>
    <property type="match status" value="1"/>
</dbReference>
<dbReference type="AlphaFoldDB" id="A0A4V3SFV0"/>
<dbReference type="Gene3D" id="3.30.40.10">
    <property type="entry name" value="Zinc/RING finger domain, C3HC4 (zinc finger)"/>
    <property type="match status" value="1"/>
</dbReference>
<feature type="zinc finger region" description="UBR-type" evidence="4">
    <location>
        <begin position="75"/>
        <end position="147"/>
    </location>
</feature>
<evidence type="ECO:0000313" key="7">
    <source>
        <dbReference type="Proteomes" id="UP000308267"/>
    </source>
</evidence>
<gene>
    <name evidence="6" type="ORF">CRM22_003504</name>
</gene>
<evidence type="ECO:0000259" key="5">
    <source>
        <dbReference type="PROSITE" id="PS51157"/>
    </source>
</evidence>
<dbReference type="GO" id="GO:0061630">
    <property type="term" value="F:ubiquitin protein ligase activity"/>
    <property type="evidence" value="ECO:0007669"/>
    <property type="project" value="InterPro"/>
</dbReference>
<evidence type="ECO:0000256" key="4">
    <source>
        <dbReference type="PROSITE-ProRule" id="PRU00508"/>
    </source>
</evidence>
<reference evidence="6 7" key="1">
    <citation type="journal article" date="2019" name="BMC Genomics">
        <title>New insights from Opisthorchis felineus genome: update on genomics of the epidemiologically important liver flukes.</title>
        <authorList>
            <person name="Ershov N.I."/>
            <person name="Mordvinov V.A."/>
            <person name="Prokhortchouk E.B."/>
            <person name="Pakharukova M.Y."/>
            <person name="Gunbin K.V."/>
            <person name="Ustyantsev K."/>
            <person name="Genaev M.A."/>
            <person name="Blinov A.G."/>
            <person name="Mazur A."/>
            <person name="Boulygina E."/>
            <person name="Tsygankova S."/>
            <person name="Khrameeva E."/>
            <person name="Chekanov N."/>
            <person name="Fan G."/>
            <person name="Xiao A."/>
            <person name="Zhang H."/>
            <person name="Xu X."/>
            <person name="Yang H."/>
            <person name="Solovyev V."/>
            <person name="Lee S.M."/>
            <person name="Liu X."/>
            <person name="Afonnikov D.A."/>
            <person name="Skryabin K.G."/>
        </authorList>
    </citation>
    <scope>NUCLEOTIDE SEQUENCE [LARGE SCALE GENOMIC DNA]</scope>
    <source>
        <strain evidence="6">AK-0245</strain>
        <tissue evidence="6">Whole organism</tissue>
    </source>
</reference>
<protein>
    <recommendedName>
        <fullName evidence="5">UBR-type domain-containing protein</fullName>
    </recommendedName>
</protein>
<dbReference type="InterPro" id="IPR047506">
    <property type="entry name" value="UBR7-like_UBR-box"/>
</dbReference>
<dbReference type="EMBL" id="SJOL01005754">
    <property type="protein sequence ID" value="TGZ69874.1"/>
    <property type="molecule type" value="Genomic_DNA"/>
</dbReference>
<dbReference type="SMART" id="SM00396">
    <property type="entry name" value="ZnF_UBR1"/>
    <property type="match status" value="1"/>
</dbReference>
<dbReference type="OrthoDB" id="10262564at2759"/>
<dbReference type="SUPFAM" id="SSF57903">
    <property type="entry name" value="FYVE/PHD zinc finger"/>
    <property type="match status" value="1"/>
</dbReference>
<accession>A0A4V3SFV0</accession>
<evidence type="ECO:0000256" key="3">
    <source>
        <dbReference type="ARBA" id="ARBA00022833"/>
    </source>
</evidence>
<dbReference type="STRING" id="147828.A0A4V3SFV0"/>
<evidence type="ECO:0000256" key="1">
    <source>
        <dbReference type="ARBA" id="ARBA00022723"/>
    </source>
</evidence>
<comment type="caution">
    <text evidence="6">The sequence shown here is derived from an EMBL/GenBank/DDBJ whole genome shotgun (WGS) entry which is preliminary data.</text>
</comment>
<dbReference type="CDD" id="cd15542">
    <property type="entry name" value="PHD_UBR7"/>
    <property type="match status" value="1"/>
</dbReference>
<name>A0A4V3SFV0_OPIFE</name>
<sequence length="433" mass="49892">MVLTEIWCLDEVDWKFRHIRLPRPLTFGIGPASRLWRRKSDMADESEETTVSIEDVVKSINEEQAIVMGGIDDRACCSFTKGYMKRQAVYTCRTCLDTSSVRAGFCYPCLLSCHNGHDTLELYTKRNFRCDCGNQKFAPFQCKLWEEKDDDNVDNQYNHNFSDSYCICQRPYPDEDYEGNEEMIQCGLCEDWFHVEHLNLPDDVAAPDEYEEMTCSQCLRRCAFLCLYALTRKEQPWCMAFSALLSSKQVVNGHVNIEPETKRPKLDGESNGPISPSLLNDCELLRIASDLEIQAFDFKKLGVKDLGLSDDSKVPSVFWSSGWRERLCRCPSCVTLYKHLNVTYLLDPEDTMEYYLDLGEKKAIEIEKEENEALSEALSELPHSVASHIAAGVNYMKEMLEEFLKKKHESGCVITEAEIRALFEKLRQDQMFQ</sequence>
<keyword evidence="2" id="KW-0863">Zinc-finger</keyword>
<dbReference type="InterPro" id="IPR001965">
    <property type="entry name" value="Znf_PHD"/>
</dbReference>